<proteinExistence type="predicted"/>
<dbReference type="EMBL" id="MU267600">
    <property type="protein sequence ID" value="KAH7915484.1"/>
    <property type="molecule type" value="Genomic_DNA"/>
</dbReference>
<accession>A0ACB8ARB3</accession>
<gene>
    <name evidence="1" type="ORF">BJ138DRAFT_1141870</name>
</gene>
<reference evidence="1" key="1">
    <citation type="journal article" date="2021" name="New Phytol.">
        <title>Evolutionary innovations through gain and loss of genes in the ectomycorrhizal Boletales.</title>
        <authorList>
            <person name="Wu G."/>
            <person name="Miyauchi S."/>
            <person name="Morin E."/>
            <person name="Kuo A."/>
            <person name="Drula E."/>
            <person name="Varga T."/>
            <person name="Kohler A."/>
            <person name="Feng B."/>
            <person name="Cao Y."/>
            <person name="Lipzen A."/>
            <person name="Daum C."/>
            <person name="Hundley H."/>
            <person name="Pangilinan J."/>
            <person name="Johnson J."/>
            <person name="Barry K."/>
            <person name="LaButti K."/>
            <person name="Ng V."/>
            <person name="Ahrendt S."/>
            <person name="Min B."/>
            <person name="Choi I.G."/>
            <person name="Park H."/>
            <person name="Plett J.M."/>
            <person name="Magnuson J."/>
            <person name="Spatafora J.W."/>
            <person name="Nagy L.G."/>
            <person name="Henrissat B."/>
            <person name="Grigoriev I.V."/>
            <person name="Yang Z.L."/>
            <person name="Xu J."/>
            <person name="Martin F.M."/>
        </authorList>
    </citation>
    <scope>NUCLEOTIDE SEQUENCE</scope>
    <source>
        <strain evidence="1">ATCC 28755</strain>
    </source>
</reference>
<evidence type="ECO:0000313" key="1">
    <source>
        <dbReference type="EMBL" id="KAH7915484.1"/>
    </source>
</evidence>
<organism evidence="1 2">
    <name type="scientific">Hygrophoropsis aurantiaca</name>
    <dbReference type="NCBI Taxonomy" id="72124"/>
    <lineage>
        <taxon>Eukaryota</taxon>
        <taxon>Fungi</taxon>
        <taxon>Dikarya</taxon>
        <taxon>Basidiomycota</taxon>
        <taxon>Agaricomycotina</taxon>
        <taxon>Agaricomycetes</taxon>
        <taxon>Agaricomycetidae</taxon>
        <taxon>Boletales</taxon>
        <taxon>Coniophorineae</taxon>
        <taxon>Hygrophoropsidaceae</taxon>
        <taxon>Hygrophoropsis</taxon>
    </lineage>
</organism>
<sequence length="519" mass="58623">MSKQLLDTPSKHSSSLVALADSAWNSICEKAFNATWTPLTGFAEKAAVSLMQRMDTGHLRVLTYSNIYKFPAPNSAAPNPRDDLHAELHVVNDTFWIRLCTMGDLGFSEAYMYGDVECDDLVALFKIFLLNRKNLSNMDSIASYLFTLPQKLTSYRFLNTVGNSQSNISAHYDISNAMFAGFLSEDMTYSCAIFDHLDSDLKGVYDKLHPLSGGQHLLRQRSPSSQSLDSAIHWYPPPPPNQSVKDELHDAQMRKLRHIVAKARLSANQRVLEIGSGWGSMAILIAQSFAGTTVDTLTLSVHQQALAQSRIKAAGLEDRVNVHLMDYRAIPEVWKGRFDRVISIEMIEAVGAEFLEKYWSVVDWALKPDIGVGVVQVITIPEPRYERYIREIDFIRKWVIFPGGFLPTVTLLLQAMEKGSSGRLIVDSISNIGPHYARTLREWRRRFLDRFDGVIIPALKAEHPSVMSGERGRHEIEVFKRKWLCDCYCEVGFTTRTLGDHIITFTREGCVPYGCDVYE</sequence>
<evidence type="ECO:0000313" key="2">
    <source>
        <dbReference type="Proteomes" id="UP000790377"/>
    </source>
</evidence>
<dbReference type="Proteomes" id="UP000790377">
    <property type="component" value="Unassembled WGS sequence"/>
</dbReference>
<comment type="caution">
    <text evidence="1">The sequence shown here is derived from an EMBL/GenBank/DDBJ whole genome shotgun (WGS) entry which is preliminary data.</text>
</comment>
<keyword evidence="2" id="KW-1185">Reference proteome</keyword>
<protein>
    <submittedName>
        <fullName evidence="1">CFS1-like protein</fullName>
    </submittedName>
</protein>
<name>A0ACB8ARB3_9AGAM</name>